<keyword evidence="2" id="KW-1185">Reference proteome</keyword>
<evidence type="ECO:0000313" key="2">
    <source>
        <dbReference type="Proteomes" id="UP000789920"/>
    </source>
</evidence>
<organism evidence="1 2">
    <name type="scientific">Racocetra persica</name>
    <dbReference type="NCBI Taxonomy" id="160502"/>
    <lineage>
        <taxon>Eukaryota</taxon>
        <taxon>Fungi</taxon>
        <taxon>Fungi incertae sedis</taxon>
        <taxon>Mucoromycota</taxon>
        <taxon>Glomeromycotina</taxon>
        <taxon>Glomeromycetes</taxon>
        <taxon>Diversisporales</taxon>
        <taxon>Gigasporaceae</taxon>
        <taxon>Racocetra</taxon>
    </lineage>
</organism>
<comment type="caution">
    <text evidence="1">The sequence shown here is derived from an EMBL/GenBank/DDBJ whole genome shotgun (WGS) entry which is preliminary data.</text>
</comment>
<protein>
    <submittedName>
        <fullName evidence="1">36601_t:CDS:1</fullName>
    </submittedName>
</protein>
<gene>
    <name evidence="1" type="ORF">RPERSI_LOCUS1006</name>
</gene>
<accession>A0ACA9KNM5</accession>
<dbReference type="Proteomes" id="UP000789920">
    <property type="component" value="Unassembled WGS sequence"/>
</dbReference>
<evidence type="ECO:0000313" key="1">
    <source>
        <dbReference type="EMBL" id="CAG8481642.1"/>
    </source>
</evidence>
<sequence>MGLHWSAEAKELQLRSDQIDEQIKEDKIKSEKEIKLLLIGFNKSEKSTITKYMKLMQDDYSWEEELSLCQIAVYENLIHSVQAIVYAIKKFQLEPKKTINKNDLIISEVLAKKHHFYLMDSAPYFLDAVRRIELRNYVPNEDNILRSQIKKSVSEISINIGQYNILMLDVDKTLYQRKFLHYFEFVTSIVFCVALDEYDQDELEPTDEESSIIRINSL</sequence>
<dbReference type="EMBL" id="CAJVQC010000830">
    <property type="protein sequence ID" value="CAG8481642.1"/>
    <property type="molecule type" value="Genomic_DNA"/>
</dbReference>
<reference evidence="1" key="1">
    <citation type="submission" date="2021-06" db="EMBL/GenBank/DDBJ databases">
        <authorList>
            <person name="Kallberg Y."/>
            <person name="Tangrot J."/>
            <person name="Rosling A."/>
        </authorList>
    </citation>
    <scope>NUCLEOTIDE SEQUENCE</scope>
    <source>
        <strain evidence="1">MA461A</strain>
    </source>
</reference>
<name>A0ACA9KNM5_9GLOM</name>
<proteinExistence type="predicted"/>